<evidence type="ECO:0000313" key="3">
    <source>
        <dbReference type="EMBL" id="KAF6805398.1"/>
    </source>
</evidence>
<evidence type="ECO:0000256" key="1">
    <source>
        <dbReference type="SAM" id="MobiDB-lite"/>
    </source>
</evidence>
<dbReference type="EMBL" id="WIGN01000183">
    <property type="protein sequence ID" value="KAF6805398.1"/>
    <property type="molecule type" value="Genomic_DNA"/>
</dbReference>
<dbReference type="Proteomes" id="UP000652219">
    <property type="component" value="Unassembled WGS sequence"/>
</dbReference>
<gene>
    <name evidence="3" type="ORF">CSOJ01_09544</name>
</gene>
<evidence type="ECO:0000313" key="4">
    <source>
        <dbReference type="Proteomes" id="UP000652219"/>
    </source>
</evidence>
<sequence length="141" mass="15918">MEAQKPLYATPDQATISNPPGAPHNPSPLPLFQTLVWEALPPRGVFWMWLFMQFCLIAAKAFIEISVAIQKVLLVRHFYRQEGATLAGALIRMDEVLAKLPSARRRTRIKWIGAFFSWEFVDDVGEEEEKKTTDVALSASS</sequence>
<feature type="transmembrane region" description="Helical" evidence="2">
    <location>
        <begin position="46"/>
        <end position="69"/>
    </location>
</feature>
<proteinExistence type="predicted"/>
<keyword evidence="2" id="KW-0472">Membrane</keyword>
<evidence type="ECO:0000256" key="2">
    <source>
        <dbReference type="SAM" id="Phobius"/>
    </source>
</evidence>
<name>A0A8H6MRA3_9PEZI</name>
<protein>
    <submittedName>
        <fullName evidence="3">Uncharacterized protein</fullName>
    </submittedName>
</protein>
<accession>A0A8H6MRA3</accession>
<comment type="caution">
    <text evidence="3">The sequence shown here is derived from an EMBL/GenBank/DDBJ whole genome shotgun (WGS) entry which is preliminary data.</text>
</comment>
<keyword evidence="4" id="KW-1185">Reference proteome</keyword>
<reference evidence="3 4" key="1">
    <citation type="journal article" date="2020" name="Phytopathology">
        <title>Genome Sequence Resources of Colletotrichum truncatum, C. plurivorum, C. musicola, and C. sojae: Four Species Pathogenic to Soybean (Glycine max).</title>
        <authorList>
            <person name="Rogerio F."/>
            <person name="Boufleur T.R."/>
            <person name="Ciampi-Guillardi M."/>
            <person name="Sukno S.A."/>
            <person name="Thon M.R."/>
            <person name="Massola Junior N.S."/>
            <person name="Baroncelli R."/>
        </authorList>
    </citation>
    <scope>NUCLEOTIDE SEQUENCE [LARGE SCALE GENOMIC DNA]</scope>
    <source>
        <strain evidence="3 4">LFN0009</strain>
    </source>
</reference>
<keyword evidence="2" id="KW-1133">Transmembrane helix</keyword>
<organism evidence="3 4">
    <name type="scientific">Colletotrichum sojae</name>
    <dbReference type="NCBI Taxonomy" id="2175907"/>
    <lineage>
        <taxon>Eukaryota</taxon>
        <taxon>Fungi</taxon>
        <taxon>Dikarya</taxon>
        <taxon>Ascomycota</taxon>
        <taxon>Pezizomycotina</taxon>
        <taxon>Sordariomycetes</taxon>
        <taxon>Hypocreomycetidae</taxon>
        <taxon>Glomerellales</taxon>
        <taxon>Glomerellaceae</taxon>
        <taxon>Colletotrichum</taxon>
        <taxon>Colletotrichum orchidearum species complex</taxon>
    </lineage>
</organism>
<dbReference type="AlphaFoldDB" id="A0A8H6MRA3"/>
<keyword evidence="2" id="KW-0812">Transmembrane</keyword>
<feature type="region of interest" description="Disordered" evidence="1">
    <location>
        <begin position="1"/>
        <end position="21"/>
    </location>
</feature>